<protein>
    <submittedName>
        <fullName evidence="1">Uncharacterized protein</fullName>
    </submittedName>
</protein>
<evidence type="ECO:0000313" key="2">
    <source>
        <dbReference type="Proteomes" id="UP000887013"/>
    </source>
</evidence>
<name>A0A8X6R645_NEPPI</name>
<dbReference type="EMBL" id="BMAW01037758">
    <property type="protein sequence ID" value="GFU49751.1"/>
    <property type="molecule type" value="Genomic_DNA"/>
</dbReference>
<organism evidence="1 2">
    <name type="scientific">Nephila pilipes</name>
    <name type="common">Giant wood spider</name>
    <name type="synonym">Nephila maculata</name>
    <dbReference type="NCBI Taxonomy" id="299642"/>
    <lineage>
        <taxon>Eukaryota</taxon>
        <taxon>Metazoa</taxon>
        <taxon>Ecdysozoa</taxon>
        <taxon>Arthropoda</taxon>
        <taxon>Chelicerata</taxon>
        <taxon>Arachnida</taxon>
        <taxon>Araneae</taxon>
        <taxon>Araneomorphae</taxon>
        <taxon>Entelegynae</taxon>
        <taxon>Araneoidea</taxon>
        <taxon>Nephilidae</taxon>
        <taxon>Nephila</taxon>
    </lineage>
</organism>
<dbReference type="OrthoDB" id="6611281at2759"/>
<sequence>MVLVQWAIRSKYRTQGSTNKMIHMWYRKEAECLRDLERSGQPGSSAQPITDVRETFLKSPTKSIASANSEMAISQLTLWRIVLKNLCMKSKIL</sequence>
<accession>A0A8X6R645</accession>
<proteinExistence type="predicted"/>
<dbReference type="Proteomes" id="UP000887013">
    <property type="component" value="Unassembled WGS sequence"/>
</dbReference>
<evidence type="ECO:0000313" key="1">
    <source>
        <dbReference type="EMBL" id="GFU49751.1"/>
    </source>
</evidence>
<dbReference type="AlphaFoldDB" id="A0A8X6R645"/>
<comment type="caution">
    <text evidence="1">The sequence shown here is derived from an EMBL/GenBank/DDBJ whole genome shotgun (WGS) entry which is preliminary data.</text>
</comment>
<gene>
    <name evidence="1" type="ORF">NPIL_548831</name>
</gene>
<keyword evidence="2" id="KW-1185">Reference proteome</keyword>
<reference evidence="1" key="1">
    <citation type="submission" date="2020-08" db="EMBL/GenBank/DDBJ databases">
        <title>Multicomponent nature underlies the extraordinary mechanical properties of spider dragline silk.</title>
        <authorList>
            <person name="Kono N."/>
            <person name="Nakamura H."/>
            <person name="Mori M."/>
            <person name="Yoshida Y."/>
            <person name="Ohtoshi R."/>
            <person name="Malay A.D."/>
            <person name="Moran D.A.P."/>
            <person name="Tomita M."/>
            <person name="Numata K."/>
            <person name="Arakawa K."/>
        </authorList>
    </citation>
    <scope>NUCLEOTIDE SEQUENCE</scope>
</reference>